<dbReference type="Pfam" id="PF20319">
    <property type="entry name" value="DUF6614"/>
    <property type="match status" value="1"/>
</dbReference>
<gene>
    <name evidence="1" type="ORF">SAMN05444003_1541</name>
</gene>
<keyword evidence="2" id="KW-1185">Reference proteome</keyword>
<reference evidence="1 2" key="1">
    <citation type="submission" date="2016-11" db="EMBL/GenBank/DDBJ databases">
        <authorList>
            <person name="Jaros S."/>
            <person name="Januszkiewicz K."/>
            <person name="Wedrychowicz H."/>
        </authorList>
    </citation>
    <scope>NUCLEOTIDE SEQUENCE [LARGE SCALE GENOMIC DNA]</scope>
    <source>
        <strain evidence="1 2">DSM 28715</strain>
    </source>
</reference>
<accession>A0A1M5NQF5</accession>
<organism evidence="1 2">
    <name type="scientific">Cognatiyoonia sediminum</name>
    <dbReference type="NCBI Taxonomy" id="1508389"/>
    <lineage>
        <taxon>Bacteria</taxon>
        <taxon>Pseudomonadati</taxon>
        <taxon>Pseudomonadota</taxon>
        <taxon>Alphaproteobacteria</taxon>
        <taxon>Rhodobacterales</taxon>
        <taxon>Paracoccaceae</taxon>
        <taxon>Cognatiyoonia</taxon>
    </lineage>
</organism>
<dbReference type="Proteomes" id="UP000184074">
    <property type="component" value="Unassembled WGS sequence"/>
</dbReference>
<dbReference type="OrthoDB" id="7864818at2"/>
<dbReference type="EMBL" id="FQXB01000001">
    <property type="protein sequence ID" value="SHG91675.1"/>
    <property type="molecule type" value="Genomic_DNA"/>
</dbReference>
<sequence length="116" mass="13320">MIHMLSSFDLKPAQDPDVFQADYAEFVEDLITAGMIVSAGPLGKRVADTPMDTDDDRDHSWFSTMSFRDRAQLDAAYAYIEARQNPSTKSHIRMYRRITNSIFLCWEDQPPEKDTP</sequence>
<evidence type="ECO:0000313" key="2">
    <source>
        <dbReference type="Proteomes" id="UP000184074"/>
    </source>
</evidence>
<proteinExistence type="predicted"/>
<evidence type="ECO:0000313" key="1">
    <source>
        <dbReference type="EMBL" id="SHG91675.1"/>
    </source>
</evidence>
<dbReference type="InterPro" id="IPR046722">
    <property type="entry name" value="DUF6614"/>
</dbReference>
<dbReference type="RefSeq" id="WP_131802778.1">
    <property type="nucleotide sequence ID" value="NZ_FQXB01000001.1"/>
</dbReference>
<evidence type="ECO:0008006" key="3">
    <source>
        <dbReference type="Google" id="ProtNLM"/>
    </source>
</evidence>
<protein>
    <recommendedName>
        <fullName evidence="3">DUF1330 domain-containing protein</fullName>
    </recommendedName>
</protein>
<dbReference type="AlphaFoldDB" id="A0A1M5NQF5"/>
<name>A0A1M5NQF5_9RHOB</name>
<dbReference type="STRING" id="1508389.SAMN05444003_1541"/>